<evidence type="ECO:0000313" key="2">
    <source>
        <dbReference type="Proteomes" id="UP000544222"/>
    </source>
</evidence>
<name>A0A7W5H0H7_9PORP</name>
<keyword evidence="2" id="KW-1185">Reference proteome</keyword>
<dbReference type="EMBL" id="JACHYB010000001">
    <property type="protein sequence ID" value="MBB3186573.1"/>
    <property type="molecule type" value="Genomic_DNA"/>
</dbReference>
<dbReference type="AlphaFoldDB" id="A0A7W5H0H7"/>
<proteinExistence type="predicted"/>
<dbReference type="Proteomes" id="UP000544222">
    <property type="component" value="Unassembled WGS sequence"/>
</dbReference>
<organism evidence="1 2">
    <name type="scientific">Microbacter margulisiae</name>
    <dbReference type="NCBI Taxonomy" id="1350067"/>
    <lineage>
        <taxon>Bacteria</taxon>
        <taxon>Pseudomonadati</taxon>
        <taxon>Bacteroidota</taxon>
        <taxon>Bacteroidia</taxon>
        <taxon>Bacteroidales</taxon>
        <taxon>Porphyromonadaceae</taxon>
        <taxon>Microbacter</taxon>
    </lineage>
</organism>
<comment type="caution">
    <text evidence="1">The sequence shown here is derived from an EMBL/GenBank/DDBJ whole genome shotgun (WGS) entry which is preliminary data.</text>
</comment>
<reference evidence="1 2" key="1">
    <citation type="submission" date="2020-08" db="EMBL/GenBank/DDBJ databases">
        <title>Genomic Encyclopedia of Type Strains, Phase IV (KMG-IV): sequencing the most valuable type-strain genomes for metagenomic binning, comparative biology and taxonomic classification.</title>
        <authorList>
            <person name="Goeker M."/>
        </authorList>
    </citation>
    <scope>NUCLEOTIDE SEQUENCE [LARGE SCALE GENOMIC DNA]</scope>
    <source>
        <strain evidence="1 2">DSM 27471</strain>
    </source>
</reference>
<sequence length="42" mass="5177">MILSYPPCSVLYHQKRQTQYPILLVFENLCKNQFSYESRFKY</sequence>
<evidence type="ECO:0000313" key="1">
    <source>
        <dbReference type="EMBL" id="MBB3186573.1"/>
    </source>
</evidence>
<protein>
    <submittedName>
        <fullName evidence="1">Uncharacterized protein</fullName>
    </submittedName>
</protein>
<accession>A0A7W5H0H7</accession>
<gene>
    <name evidence="1" type="ORF">FHX64_000736</name>
</gene>